<keyword evidence="2" id="KW-0808">Transferase</keyword>
<evidence type="ECO:0000256" key="4">
    <source>
        <dbReference type="ARBA" id="ARBA00022771"/>
    </source>
</evidence>
<evidence type="ECO:0000256" key="6">
    <source>
        <dbReference type="ARBA" id="ARBA00022833"/>
    </source>
</evidence>
<keyword evidence="5" id="KW-0833">Ubl conjugation pathway</keyword>
<evidence type="ECO:0000256" key="8">
    <source>
        <dbReference type="ARBA" id="ARBA00023306"/>
    </source>
</evidence>
<keyword evidence="6" id="KW-0862">Zinc</keyword>
<dbReference type="PANTHER" id="PTHR16079:SF4">
    <property type="entry name" value="E3 UBIQUITIN-PROTEIN LIGASE CHFR"/>
    <property type="match status" value="1"/>
</dbReference>
<dbReference type="InterPro" id="IPR052256">
    <property type="entry name" value="E3_ubiquitin-ligase_CHFR"/>
</dbReference>
<dbReference type="GO" id="GO:0005634">
    <property type="term" value="C:nucleus"/>
    <property type="evidence" value="ECO:0007669"/>
    <property type="project" value="UniProtKB-SubCell"/>
</dbReference>
<proteinExistence type="predicted"/>
<comment type="caution">
    <text evidence="11">The sequence shown here is derived from an EMBL/GenBank/DDBJ whole genome shotgun (WGS) entry which is preliminary data.</text>
</comment>
<evidence type="ECO:0000313" key="11">
    <source>
        <dbReference type="EMBL" id="KAG0470975.1"/>
    </source>
</evidence>
<evidence type="ECO:0000256" key="3">
    <source>
        <dbReference type="ARBA" id="ARBA00022723"/>
    </source>
</evidence>
<evidence type="ECO:0000256" key="1">
    <source>
        <dbReference type="ARBA" id="ARBA00004123"/>
    </source>
</evidence>
<dbReference type="Pfam" id="PF00097">
    <property type="entry name" value="zf-C3HC4"/>
    <property type="match status" value="1"/>
</dbReference>
<dbReference type="Gene3D" id="3.30.40.10">
    <property type="entry name" value="Zinc/RING finger domain, C3HC4 (zinc finger)"/>
    <property type="match status" value="1"/>
</dbReference>
<sequence length="465" mass="51981">MDTGQCSGSKVESQPWAKLVPRDVRHQEIEICSVEEVISSPITDSSPEVLAWCAITRDGDDSFSIRNTSSTAIIVDGNLVLHQASLKDGSEIVPGPVGDGYMSYTFQVVHNIILDLQSLKISLDVEHAKCSICLNIWHDVVTVSPCLHNFCNGCFSEWLRKSSTKTRGGDQSIVCPQCRAGLHSVGRNYFLRNIEKAILQTFSSLKRSDEEIALVETQASITSNLLLGIPRRSSKKRSFAQANDSSGDMDFPCPQCGTELEGFRCSQTTVHLQCHDCGGRMPSRADMGVPQHCMGCDRTFCGAYWPSQGLDSNEYGIICSPQSFKRISERSISIIPVSVHQNNPYERDVTERCIKGTGKALPVVISELLTKFYNKEIDLSSLRINHAEFITAETLLCSDCYEKLVDYLLYWFRITLPRHFYPPDAAARDNCWYGYGCRTQHHNSDHAKKRNHVCRQSKGIPVDHS</sequence>
<dbReference type="SUPFAM" id="SSF57850">
    <property type="entry name" value="RING/U-box"/>
    <property type="match status" value="1"/>
</dbReference>
<evidence type="ECO:0000256" key="9">
    <source>
        <dbReference type="PROSITE-ProRule" id="PRU00175"/>
    </source>
</evidence>
<gene>
    <name evidence="11" type="ORF">HPP92_015521</name>
</gene>
<evidence type="ECO:0000313" key="12">
    <source>
        <dbReference type="Proteomes" id="UP000639772"/>
    </source>
</evidence>
<evidence type="ECO:0000256" key="2">
    <source>
        <dbReference type="ARBA" id="ARBA00022679"/>
    </source>
</evidence>
<keyword evidence="4 9" id="KW-0863">Zinc-finger</keyword>
<dbReference type="GO" id="GO:0006511">
    <property type="term" value="P:ubiquitin-dependent protein catabolic process"/>
    <property type="evidence" value="ECO:0007669"/>
    <property type="project" value="TreeGrafter"/>
</dbReference>
<keyword evidence="8" id="KW-0131">Cell cycle</keyword>
<keyword evidence="3" id="KW-0479">Metal-binding</keyword>
<accession>A0A835QD61</accession>
<protein>
    <recommendedName>
        <fullName evidence="10">RING-type domain-containing protein</fullName>
    </recommendedName>
</protein>
<dbReference type="EMBL" id="JADCNM010000008">
    <property type="protein sequence ID" value="KAG0470975.1"/>
    <property type="molecule type" value="Genomic_DNA"/>
</dbReference>
<dbReference type="GO" id="GO:0016567">
    <property type="term" value="P:protein ubiquitination"/>
    <property type="evidence" value="ECO:0007669"/>
    <property type="project" value="TreeGrafter"/>
</dbReference>
<name>A0A835QD61_VANPL</name>
<evidence type="ECO:0000259" key="10">
    <source>
        <dbReference type="PROSITE" id="PS50089"/>
    </source>
</evidence>
<dbReference type="InterPro" id="IPR018957">
    <property type="entry name" value="Znf_C3HC4_RING-type"/>
</dbReference>
<dbReference type="GO" id="GO:0004842">
    <property type="term" value="F:ubiquitin-protein transferase activity"/>
    <property type="evidence" value="ECO:0007669"/>
    <property type="project" value="TreeGrafter"/>
</dbReference>
<evidence type="ECO:0000256" key="5">
    <source>
        <dbReference type="ARBA" id="ARBA00022786"/>
    </source>
</evidence>
<feature type="domain" description="RING-type" evidence="10">
    <location>
        <begin position="130"/>
        <end position="179"/>
    </location>
</feature>
<dbReference type="Proteomes" id="UP000639772">
    <property type="component" value="Unassembled WGS sequence"/>
</dbReference>
<dbReference type="OrthoDB" id="1305878at2759"/>
<dbReference type="GO" id="GO:0008270">
    <property type="term" value="F:zinc ion binding"/>
    <property type="evidence" value="ECO:0007669"/>
    <property type="project" value="UniProtKB-KW"/>
</dbReference>
<dbReference type="InterPro" id="IPR001841">
    <property type="entry name" value="Znf_RING"/>
</dbReference>
<keyword evidence="7" id="KW-0539">Nucleus</keyword>
<organism evidence="11 12">
    <name type="scientific">Vanilla planifolia</name>
    <name type="common">Vanilla</name>
    <dbReference type="NCBI Taxonomy" id="51239"/>
    <lineage>
        <taxon>Eukaryota</taxon>
        <taxon>Viridiplantae</taxon>
        <taxon>Streptophyta</taxon>
        <taxon>Embryophyta</taxon>
        <taxon>Tracheophyta</taxon>
        <taxon>Spermatophyta</taxon>
        <taxon>Magnoliopsida</taxon>
        <taxon>Liliopsida</taxon>
        <taxon>Asparagales</taxon>
        <taxon>Orchidaceae</taxon>
        <taxon>Vanilloideae</taxon>
        <taxon>Vanilleae</taxon>
        <taxon>Vanilla</taxon>
    </lineage>
</organism>
<evidence type="ECO:0000256" key="7">
    <source>
        <dbReference type="ARBA" id="ARBA00023242"/>
    </source>
</evidence>
<dbReference type="Gene3D" id="3.30.40.140">
    <property type="match status" value="1"/>
</dbReference>
<dbReference type="PROSITE" id="PS50089">
    <property type="entry name" value="ZF_RING_2"/>
    <property type="match status" value="1"/>
</dbReference>
<dbReference type="AlphaFoldDB" id="A0A835QD61"/>
<comment type="subcellular location">
    <subcellularLocation>
        <location evidence="1">Nucleus</location>
    </subcellularLocation>
</comment>
<dbReference type="InterPro" id="IPR040909">
    <property type="entry name" value="CHFR_Znf-CRD"/>
</dbReference>
<dbReference type="SMART" id="SM00184">
    <property type="entry name" value="RING"/>
    <property type="match status" value="1"/>
</dbReference>
<dbReference type="PANTHER" id="PTHR16079">
    <property type="entry name" value="UBIQUITIN LIGASE PROTEIN CHFR"/>
    <property type="match status" value="1"/>
</dbReference>
<dbReference type="InterPro" id="IPR013083">
    <property type="entry name" value="Znf_RING/FYVE/PHD"/>
</dbReference>
<reference evidence="11 12" key="1">
    <citation type="journal article" date="2020" name="Nat. Food">
        <title>A phased Vanilla planifolia genome enables genetic improvement of flavour and production.</title>
        <authorList>
            <person name="Hasing T."/>
            <person name="Tang H."/>
            <person name="Brym M."/>
            <person name="Khazi F."/>
            <person name="Huang T."/>
            <person name="Chambers A.H."/>
        </authorList>
    </citation>
    <scope>NUCLEOTIDE SEQUENCE [LARGE SCALE GENOMIC DNA]</scope>
    <source>
        <tissue evidence="11">Leaf</tissue>
    </source>
</reference>
<dbReference type="Pfam" id="PF17979">
    <property type="entry name" value="zf-CRD"/>
    <property type="match status" value="1"/>
</dbReference>